<evidence type="ECO:0000259" key="6">
    <source>
        <dbReference type="PROSITE" id="PS50110"/>
    </source>
</evidence>
<keyword evidence="3" id="KW-0238">DNA-binding</keyword>
<dbReference type="InterPro" id="IPR039420">
    <property type="entry name" value="WalR-like"/>
</dbReference>
<dbReference type="PANTHER" id="PTHR43214:SF24">
    <property type="entry name" value="TRANSCRIPTIONAL REGULATORY PROTEIN NARL-RELATED"/>
    <property type="match status" value="1"/>
</dbReference>
<dbReference type="InterPro" id="IPR016032">
    <property type="entry name" value="Sig_transdc_resp-reg_C-effctor"/>
</dbReference>
<evidence type="ECO:0000256" key="4">
    <source>
        <dbReference type="ARBA" id="ARBA00023163"/>
    </source>
</evidence>
<proteinExistence type="predicted"/>
<dbReference type="SUPFAM" id="SSF52172">
    <property type="entry name" value="CheY-like"/>
    <property type="match status" value="1"/>
</dbReference>
<dbReference type="SUPFAM" id="SSF46894">
    <property type="entry name" value="C-terminal effector domain of the bipartite response regulators"/>
    <property type="match status" value="1"/>
</dbReference>
<dbReference type="PROSITE" id="PS50043">
    <property type="entry name" value="HTH_LUXR_2"/>
    <property type="match status" value="1"/>
</dbReference>
<dbReference type="Gene3D" id="3.40.50.2300">
    <property type="match status" value="1"/>
</dbReference>
<dbReference type="InterPro" id="IPR000792">
    <property type="entry name" value="Tscrpt_reg_LuxR_C"/>
</dbReference>
<evidence type="ECO:0000259" key="5">
    <source>
        <dbReference type="PROSITE" id="PS50043"/>
    </source>
</evidence>
<dbReference type="GO" id="GO:0000160">
    <property type="term" value="P:phosphorelay signal transduction system"/>
    <property type="evidence" value="ECO:0007669"/>
    <property type="project" value="InterPro"/>
</dbReference>
<keyword evidence="1" id="KW-0597">Phosphoprotein</keyword>
<dbReference type="CDD" id="cd06170">
    <property type="entry name" value="LuxR_C_like"/>
    <property type="match status" value="1"/>
</dbReference>
<keyword evidence="2" id="KW-0805">Transcription regulation</keyword>
<feature type="domain" description="HTH luxR-type" evidence="5">
    <location>
        <begin position="145"/>
        <end position="210"/>
    </location>
</feature>
<gene>
    <name evidence="7" type="ORF">UFOPK3001_02197</name>
</gene>
<dbReference type="SMART" id="SM00448">
    <property type="entry name" value="REC"/>
    <property type="match status" value="1"/>
</dbReference>
<dbReference type="PROSITE" id="PS50110">
    <property type="entry name" value="RESPONSE_REGULATORY"/>
    <property type="match status" value="1"/>
</dbReference>
<dbReference type="GO" id="GO:0006355">
    <property type="term" value="P:regulation of DNA-templated transcription"/>
    <property type="evidence" value="ECO:0007669"/>
    <property type="project" value="InterPro"/>
</dbReference>
<evidence type="ECO:0000256" key="3">
    <source>
        <dbReference type="ARBA" id="ARBA00023125"/>
    </source>
</evidence>
<reference evidence="7" key="1">
    <citation type="submission" date="2020-05" db="EMBL/GenBank/DDBJ databases">
        <authorList>
            <person name="Chiriac C."/>
            <person name="Salcher M."/>
            <person name="Ghai R."/>
            <person name="Kavagutti S V."/>
        </authorList>
    </citation>
    <scope>NUCLEOTIDE SEQUENCE</scope>
</reference>
<accession>A0A6J6ZHH5</accession>
<evidence type="ECO:0000256" key="1">
    <source>
        <dbReference type="ARBA" id="ARBA00022553"/>
    </source>
</evidence>
<keyword evidence="4" id="KW-0804">Transcription</keyword>
<dbReference type="Pfam" id="PF00196">
    <property type="entry name" value="GerE"/>
    <property type="match status" value="1"/>
</dbReference>
<dbReference type="SMART" id="SM00421">
    <property type="entry name" value="HTH_LUXR"/>
    <property type="match status" value="1"/>
</dbReference>
<name>A0A6J6ZHH5_9ZZZZ</name>
<organism evidence="7">
    <name type="scientific">freshwater metagenome</name>
    <dbReference type="NCBI Taxonomy" id="449393"/>
    <lineage>
        <taxon>unclassified sequences</taxon>
        <taxon>metagenomes</taxon>
        <taxon>ecological metagenomes</taxon>
    </lineage>
</organism>
<dbReference type="AlphaFoldDB" id="A0A6J6ZHH5"/>
<dbReference type="PANTHER" id="PTHR43214">
    <property type="entry name" value="TWO-COMPONENT RESPONSE REGULATOR"/>
    <property type="match status" value="1"/>
</dbReference>
<feature type="domain" description="Response regulatory" evidence="6">
    <location>
        <begin position="7"/>
        <end position="123"/>
    </location>
</feature>
<evidence type="ECO:0000256" key="2">
    <source>
        <dbReference type="ARBA" id="ARBA00023015"/>
    </source>
</evidence>
<dbReference type="Pfam" id="PF00072">
    <property type="entry name" value="Response_reg"/>
    <property type="match status" value="1"/>
</dbReference>
<dbReference type="InterPro" id="IPR001789">
    <property type="entry name" value="Sig_transdc_resp-reg_receiver"/>
</dbReference>
<protein>
    <submittedName>
        <fullName evidence="7">Unannotated protein</fullName>
    </submittedName>
</protein>
<evidence type="ECO:0000313" key="7">
    <source>
        <dbReference type="EMBL" id="CAB4821251.1"/>
    </source>
</evidence>
<dbReference type="InterPro" id="IPR058245">
    <property type="entry name" value="NreC/VraR/RcsB-like_REC"/>
</dbReference>
<sequence>MPDTSIKVAMCDDHAMVRNALAMVLDREPDIEIVGSVATGTELLSLIEATQPAVVILDVRLQDESGVELAQRVRVDHPECKIVMLTSFESDAALVSSFEAGAAAFMFKTGNADELVSAVRGAAMGLCFINPVAVRDALARIRANGASLMEKLDETDRQILRLLADGHSDKQIAESVFLSVQTVRNRVSRLLNRFSKENRTQLAVFVARVLAEGN</sequence>
<dbReference type="InterPro" id="IPR011006">
    <property type="entry name" value="CheY-like_superfamily"/>
</dbReference>
<dbReference type="GO" id="GO:0003677">
    <property type="term" value="F:DNA binding"/>
    <property type="evidence" value="ECO:0007669"/>
    <property type="project" value="UniProtKB-KW"/>
</dbReference>
<dbReference type="CDD" id="cd17535">
    <property type="entry name" value="REC_NarL-like"/>
    <property type="match status" value="1"/>
</dbReference>
<dbReference type="EMBL" id="CAFAAJ010000191">
    <property type="protein sequence ID" value="CAB4821251.1"/>
    <property type="molecule type" value="Genomic_DNA"/>
</dbReference>
<dbReference type="PRINTS" id="PR00038">
    <property type="entry name" value="HTHLUXR"/>
</dbReference>